<reference evidence="2" key="1">
    <citation type="submission" date="2021-04" db="EMBL/GenBank/DDBJ databases">
        <title>Dactylosporangium aurantiacum NRRL B-8018 full assembly.</title>
        <authorList>
            <person name="Hartkoorn R.C."/>
            <person name="Beaudoing E."/>
            <person name="Hot D."/>
        </authorList>
    </citation>
    <scope>NUCLEOTIDE SEQUENCE</scope>
    <source>
        <strain evidence="2">NRRL B-8018</strain>
    </source>
</reference>
<feature type="transmembrane region" description="Helical" evidence="1">
    <location>
        <begin position="172"/>
        <end position="191"/>
    </location>
</feature>
<evidence type="ECO:0000313" key="2">
    <source>
        <dbReference type="EMBL" id="UWZ50832.1"/>
    </source>
</evidence>
<dbReference type="Proteomes" id="UP001058003">
    <property type="component" value="Chromosome"/>
</dbReference>
<evidence type="ECO:0000313" key="3">
    <source>
        <dbReference type="Proteomes" id="UP001058003"/>
    </source>
</evidence>
<accession>A0A9Q9MIC3</accession>
<feature type="transmembrane region" description="Helical" evidence="1">
    <location>
        <begin position="203"/>
        <end position="225"/>
    </location>
</feature>
<organism evidence="2 3">
    <name type="scientific">Dactylosporangium aurantiacum</name>
    <dbReference type="NCBI Taxonomy" id="35754"/>
    <lineage>
        <taxon>Bacteria</taxon>
        <taxon>Bacillati</taxon>
        <taxon>Actinomycetota</taxon>
        <taxon>Actinomycetes</taxon>
        <taxon>Micromonosporales</taxon>
        <taxon>Micromonosporaceae</taxon>
        <taxon>Dactylosporangium</taxon>
    </lineage>
</organism>
<keyword evidence="3" id="KW-1185">Reference proteome</keyword>
<keyword evidence="1" id="KW-0472">Membrane</keyword>
<dbReference type="RefSeq" id="WP_052386382.1">
    <property type="nucleotide sequence ID" value="NZ_CP073767.1"/>
</dbReference>
<feature type="transmembrane region" description="Helical" evidence="1">
    <location>
        <begin position="106"/>
        <end position="122"/>
    </location>
</feature>
<protein>
    <submittedName>
        <fullName evidence="2">DUF4184 family protein</fullName>
    </submittedName>
</protein>
<feature type="transmembrane region" description="Helical" evidence="1">
    <location>
        <begin position="134"/>
        <end position="152"/>
    </location>
</feature>
<dbReference type="EMBL" id="CP073767">
    <property type="protein sequence ID" value="UWZ50832.1"/>
    <property type="molecule type" value="Genomic_DNA"/>
</dbReference>
<name>A0A9Q9MIC3_9ACTN</name>
<dbReference type="AlphaFoldDB" id="A0A9Q9MIC3"/>
<keyword evidence="1" id="KW-0812">Transmembrane</keyword>
<keyword evidence="1" id="KW-1133">Transmembrane helix</keyword>
<dbReference type="InterPro" id="IPR025238">
    <property type="entry name" value="DUF4184"/>
</dbReference>
<sequence>MPLTFPTHPAAVLPLKLWRPRWFDEIALVIGAMAPDLAYTLDGSGLPVWPLSHQVAGLVLWCLPVTLAAAWLVRRVTPVVAAHLPAGGPFALTDYGALGRHRPHPVVVLTSALLGAASHLALDRLETVVPPSVYVMHVLGFAGLLGTVTVIGRRRLLRAWHGDPPVVRRRPALFWTVGAVVTGGAAAVVPFLPGAALGHTTGTRLLCAVAAGLLAAPAAVSVAGLRARLRRFSRATADGGGQ</sequence>
<feature type="transmembrane region" description="Helical" evidence="1">
    <location>
        <begin position="55"/>
        <end position="73"/>
    </location>
</feature>
<dbReference type="KEGG" id="daur:Daura_28925"/>
<dbReference type="Pfam" id="PF13803">
    <property type="entry name" value="DUF4184"/>
    <property type="match status" value="1"/>
</dbReference>
<evidence type="ECO:0000256" key="1">
    <source>
        <dbReference type="SAM" id="Phobius"/>
    </source>
</evidence>
<proteinExistence type="predicted"/>
<gene>
    <name evidence="2" type="ORF">Daura_28925</name>
</gene>